<dbReference type="InterPro" id="IPR050863">
    <property type="entry name" value="CenT-Element_Derived"/>
</dbReference>
<dbReference type="STRING" id="126957.T1JDV7"/>
<evidence type="ECO:0000313" key="6">
    <source>
        <dbReference type="Proteomes" id="UP000014500"/>
    </source>
</evidence>
<dbReference type="EnsemblMetazoa" id="SMAR011992-RA">
    <property type="protein sequence ID" value="SMAR011992-PA"/>
    <property type="gene ID" value="SMAR011992"/>
</dbReference>
<dbReference type="GO" id="GO:0005634">
    <property type="term" value="C:nucleus"/>
    <property type="evidence" value="ECO:0007669"/>
    <property type="project" value="UniProtKB-SubCell"/>
</dbReference>
<dbReference type="PANTHER" id="PTHR19303">
    <property type="entry name" value="TRANSPOSON"/>
    <property type="match status" value="1"/>
</dbReference>
<evidence type="ECO:0000256" key="2">
    <source>
        <dbReference type="ARBA" id="ARBA00023125"/>
    </source>
</evidence>
<dbReference type="InterPro" id="IPR006600">
    <property type="entry name" value="HTH_CenpB_DNA-bd_dom"/>
</dbReference>
<dbReference type="Pfam" id="PF03221">
    <property type="entry name" value="HTH_Tnp_Tc5"/>
    <property type="match status" value="1"/>
</dbReference>
<protein>
    <recommendedName>
        <fullName evidence="4">HTH CENPB-type domain-containing protein</fullName>
    </recommendedName>
</protein>
<feature type="region of interest" description="Disordered" evidence="3">
    <location>
        <begin position="43"/>
        <end position="66"/>
    </location>
</feature>
<evidence type="ECO:0000256" key="1">
    <source>
        <dbReference type="ARBA" id="ARBA00004123"/>
    </source>
</evidence>
<evidence type="ECO:0000259" key="4">
    <source>
        <dbReference type="PROSITE" id="PS51253"/>
    </source>
</evidence>
<reference evidence="6" key="1">
    <citation type="submission" date="2011-05" db="EMBL/GenBank/DDBJ databases">
        <authorList>
            <person name="Richards S.R."/>
            <person name="Qu J."/>
            <person name="Jiang H."/>
            <person name="Jhangiani S.N."/>
            <person name="Agravi P."/>
            <person name="Goodspeed R."/>
            <person name="Gross S."/>
            <person name="Mandapat C."/>
            <person name="Jackson L."/>
            <person name="Mathew T."/>
            <person name="Pu L."/>
            <person name="Thornton R."/>
            <person name="Saada N."/>
            <person name="Wilczek-Boney K.B."/>
            <person name="Lee S."/>
            <person name="Kovar C."/>
            <person name="Wu Y."/>
            <person name="Scherer S.E."/>
            <person name="Worley K.C."/>
            <person name="Muzny D.M."/>
            <person name="Gibbs R."/>
        </authorList>
    </citation>
    <scope>NUCLEOTIDE SEQUENCE</scope>
    <source>
        <strain evidence="6">Brora</strain>
    </source>
</reference>
<dbReference type="Pfam" id="PF09607">
    <property type="entry name" value="BrkDBD"/>
    <property type="match status" value="1"/>
</dbReference>
<dbReference type="InterPro" id="IPR009057">
    <property type="entry name" value="Homeodomain-like_sf"/>
</dbReference>
<dbReference type="SMART" id="SM00674">
    <property type="entry name" value="CENPB"/>
    <property type="match status" value="1"/>
</dbReference>
<dbReference type="PROSITE" id="PS51253">
    <property type="entry name" value="HTH_CENPB"/>
    <property type="match status" value="1"/>
</dbReference>
<name>T1JDV7_STRMM</name>
<dbReference type="InterPro" id="IPR018586">
    <property type="entry name" value="Brinker_DNA-bd"/>
</dbReference>
<dbReference type="GO" id="GO:0003677">
    <property type="term" value="F:DNA binding"/>
    <property type="evidence" value="ECO:0007669"/>
    <property type="project" value="UniProtKB-KW"/>
</dbReference>
<proteinExistence type="predicted"/>
<accession>T1JDV7</accession>
<sequence length="419" mass="47791">MAPKNRSFSAKLKLDAINFAETNSGEAAARKFQVDPKTIRDWKKRKSELQDQASTPQGSNKRRLDGAGAKLASAQLESKVVDWIYELRSNGIRVSRQMVMDEARNLFPTMSDRTTDCFVASPGWLEKFLERHHLSLRRKITNLHNDPVDVSSRLLNFFEFLNAAHSKFGFGDADIIAMDETSSWFGEKDHFTIVLSAKADGTKLKPFVVFKDLKSTKNSSSVIAVSNKNGWMDNNLTIQWLDKVFERSAPRKRLLVWDSYRWHISAATKEHLRKFNTAVAVIPSGCTKYVQALDVSWNKPFKKIMMDLHSDWRENGTKWTNGRGPSRSLLMNWVNKAWNGVSTNLIKNSFKLCGINVAKDGSEDYQIACLKQEKFQFLAKDLLQFRASEGQVQEMLEEEDLERLEMNAVAISVDDNNTH</sequence>
<dbReference type="Proteomes" id="UP000014500">
    <property type="component" value="Unassembled WGS sequence"/>
</dbReference>
<dbReference type="SUPFAM" id="SSF46689">
    <property type="entry name" value="Homeodomain-like"/>
    <property type="match status" value="1"/>
</dbReference>
<dbReference type="OMA" id="WDAFRCH"/>
<evidence type="ECO:0000256" key="3">
    <source>
        <dbReference type="SAM" id="MobiDB-lite"/>
    </source>
</evidence>
<keyword evidence="2" id="KW-0238">DNA-binding</keyword>
<reference evidence="5" key="2">
    <citation type="submission" date="2015-02" db="UniProtKB">
        <authorList>
            <consortium name="EnsemblMetazoa"/>
        </authorList>
    </citation>
    <scope>IDENTIFICATION</scope>
</reference>
<feature type="compositionally biased region" description="Polar residues" evidence="3">
    <location>
        <begin position="50"/>
        <end position="59"/>
    </location>
</feature>
<dbReference type="Gene3D" id="1.10.10.60">
    <property type="entry name" value="Homeodomain-like"/>
    <property type="match status" value="2"/>
</dbReference>
<dbReference type="HOGENOM" id="CLU_033137_1_1_1"/>
<dbReference type="AlphaFoldDB" id="T1JDV7"/>
<dbReference type="InterPro" id="IPR004875">
    <property type="entry name" value="DDE_SF_endonuclease_dom"/>
</dbReference>
<organism evidence="5 6">
    <name type="scientific">Strigamia maritima</name>
    <name type="common">European centipede</name>
    <name type="synonym">Geophilus maritimus</name>
    <dbReference type="NCBI Taxonomy" id="126957"/>
    <lineage>
        <taxon>Eukaryota</taxon>
        <taxon>Metazoa</taxon>
        <taxon>Ecdysozoa</taxon>
        <taxon>Arthropoda</taxon>
        <taxon>Myriapoda</taxon>
        <taxon>Chilopoda</taxon>
        <taxon>Pleurostigmophora</taxon>
        <taxon>Geophilomorpha</taxon>
        <taxon>Linotaeniidae</taxon>
        <taxon>Strigamia</taxon>
    </lineage>
</organism>
<dbReference type="eggNOG" id="KOG3105">
    <property type="taxonomic scope" value="Eukaryota"/>
</dbReference>
<dbReference type="EMBL" id="JH432114">
    <property type="status" value="NOT_ANNOTATED_CDS"/>
    <property type="molecule type" value="Genomic_DNA"/>
</dbReference>
<evidence type="ECO:0000313" key="5">
    <source>
        <dbReference type="EnsemblMetazoa" id="SMAR011992-PA"/>
    </source>
</evidence>
<dbReference type="Pfam" id="PF03184">
    <property type="entry name" value="DDE_1"/>
    <property type="match status" value="1"/>
</dbReference>
<comment type="subcellular location">
    <subcellularLocation>
        <location evidence="1">Nucleus</location>
    </subcellularLocation>
</comment>
<dbReference type="PANTHER" id="PTHR19303:SF74">
    <property type="entry name" value="POGO TRANSPOSABLE ELEMENT WITH KRAB DOMAIN"/>
    <property type="match status" value="1"/>
</dbReference>
<feature type="domain" description="HTH CENPB-type" evidence="4">
    <location>
        <begin position="64"/>
        <end position="138"/>
    </location>
</feature>
<keyword evidence="6" id="KW-1185">Reference proteome</keyword>
<dbReference type="PhylomeDB" id="T1JDV7"/>